<keyword evidence="2" id="KW-1185">Reference proteome</keyword>
<name>A0A2U3N4F4_9GAMM</name>
<dbReference type="RefSeq" id="WP_079378922.1">
    <property type="nucleotide sequence ID" value="NZ_OOGT01000297.1"/>
</dbReference>
<organism evidence="1 2">
    <name type="scientific">Acinetobacter stercoris</name>
    <dbReference type="NCBI Taxonomy" id="2126983"/>
    <lineage>
        <taxon>Bacteria</taxon>
        <taxon>Pseudomonadati</taxon>
        <taxon>Pseudomonadota</taxon>
        <taxon>Gammaproteobacteria</taxon>
        <taxon>Moraxellales</taxon>
        <taxon>Moraxellaceae</taxon>
        <taxon>Acinetobacter</taxon>
    </lineage>
</organism>
<dbReference type="OrthoDB" id="1492425at2"/>
<protein>
    <submittedName>
        <fullName evidence="1">Uncharacterized protein</fullName>
    </submittedName>
</protein>
<dbReference type="EMBL" id="OOGT01000297">
    <property type="protein sequence ID" value="SPL72439.1"/>
    <property type="molecule type" value="Genomic_DNA"/>
</dbReference>
<gene>
    <name evidence="1" type="ORF">KPC_3617</name>
</gene>
<evidence type="ECO:0000313" key="1">
    <source>
        <dbReference type="EMBL" id="SPL72439.1"/>
    </source>
</evidence>
<reference evidence="2" key="1">
    <citation type="submission" date="2018-03" db="EMBL/GenBank/DDBJ databases">
        <authorList>
            <person name="Blom J."/>
        </authorList>
    </citation>
    <scope>NUCLEOTIDE SEQUENCE [LARGE SCALE GENOMIC DNA]</scope>
    <source>
        <strain evidence="2">KPC-SM-21</strain>
    </source>
</reference>
<sequence length="324" mass="37114">MSIIDYDIFYRESLPVENNPINSTPFDIFISAFNASDRVKEVFDKINSTQKYWLIHPEYQFSDEELTEVHATSIIKPIEFGEQDQVSSLISSINITDIENTKICIDSTGFMRNVLALLIITLGYLGCKKISVLYSEPIQYIENENTHFSISALKVKALDGTAITITTNAKDSLIMSIGFDHDLMSQVVNDYESATFYPLYGFPSLSADMFQQSAFRSSNIIPIKENDLTTRKFFAPANDPFSTAKQIQRIVAIIHHREQNLKHNIYLCPLSTKAQVIGHAYYWWKEGQHQSQNGMINIILPMCISYKRETSVGLRRVWQYTLEM</sequence>
<dbReference type="InParanoid" id="A0A2U3N4F4"/>
<accession>A0A2U3N4F4</accession>
<proteinExistence type="predicted"/>
<dbReference type="Proteomes" id="UP000245974">
    <property type="component" value="Unassembled WGS sequence"/>
</dbReference>
<evidence type="ECO:0000313" key="2">
    <source>
        <dbReference type="Proteomes" id="UP000245974"/>
    </source>
</evidence>
<dbReference type="AlphaFoldDB" id="A0A2U3N4F4"/>